<evidence type="ECO:0000313" key="5">
    <source>
        <dbReference type="Proteomes" id="UP000245956"/>
    </source>
</evidence>
<evidence type="ECO:0000256" key="1">
    <source>
        <dbReference type="SAM" id="Coils"/>
    </source>
</evidence>
<reference evidence="4 5" key="1">
    <citation type="journal article" date="2016" name="Front. Microbiol.">
        <title>Genome and transcriptome sequences reveal the specific parasitism of the nematophagous Purpureocillium lilacinum 36-1.</title>
        <authorList>
            <person name="Xie J."/>
            <person name="Li S."/>
            <person name="Mo C."/>
            <person name="Xiao X."/>
            <person name="Peng D."/>
            <person name="Wang G."/>
            <person name="Xiao Y."/>
        </authorList>
    </citation>
    <scope>NUCLEOTIDE SEQUENCE [LARGE SCALE GENOMIC DNA]</scope>
    <source>
        <strain evidence="4 5">36-1</strain>
    </source>
</reference>
<dbReference type="SMART" id="SM00271">
    <property type="entry name" value="DnaJ"/>
    <property type="match status" value="1"/>
</dbReference>
<dbReference type="Proteomes" id="UP000245956">
    <property type="component" value="Unassembled WGS sequence"/>
</dbReference>
<evidence type="ECO:0000256" key="2">
    <source>
        <dbReference type="SAM" id="Phobius"/>
    </source>
</evidence>
<organism evidence="4 5">
    <name type="scientific">Purpureocillium lilacinum</name>
    <name type="common">Paecilomyces lilacinus</name>
    <dbReference type="NCBI Taxonomy" id="33203"/>
    <lineage>
        <taxon>Eukaryota</taxon>
        <taxon>Fungi</taxon>
        <taxon>Dikarya</taxon>
        <taxon>Ascomycota</taxon>
        <taxon>Pezizomycotina</taxon>
        <taxon>Sordariomycetes</taxon>
        <taxon>Hypocreomycetidae</taxon>
        <taxon>Hypocreales</taxon>
        <taxon>Ophiocordycipitaceae</taxon>
        <taxon>Purpureocillium</taxon>
    </lineage>
</organism>
<dbReference type="Gene3D" id="1.10.287.110">
    <property type="entry name" value="DnaJ domain"/>
    <property type="match status" value="1"/>
</dbReference>
<dbReference type="InterPro" id="IPR036869">
    <property type="entry name" value="J_dom_sf"/>
</dbReference>
<evidence type="ECO:0000313" key="4">
    <source>
        <dbReference type="EMBL" id="PWI75164.1"/>
    </source>
</evidence>
<dbReference type="Pfam" id="PF00226">
    <property type="entry name" value="DnaJ"/>
    <property type="match status" value="1"/>
</dbReference>
<dbReference type="InterPro" id="IPR001623">
    <property type="entry name" value="DnaJ_domain"/>
</dbReference>
<feature type="transmembrane region" description="Helical" evidence="2">
    <location>
        <begin position="360"/>
        <end position="378"/>
    </location>
</feature>
<gene>
    <name evidence="4" type="ORF">PCL_05822</name>
</gene>
<feature type="domain" description="J" evidence="3">
    <location>
        <begin position="241"/>
        <end position="311"/>
    </location>
</feature>
<accession>A0A2U3EKY1</accession>
<dbReference type="EMBL" id="LCWV01000002">
    <property type="protein sequence ID" value="PWI75164.1"/>
    <property type="molecule type" value="Genomic_DNA"/>
</dbReference>
<keyword evidence="2" id="KW-1133">Transmembrane helix</keyword>
<dbReference type="AlphaFoldDB" id="A0A2U3EKY1"/>
<feature type="coiled-coil region" evidence="1">
    <location>
        <begin position="440"/>
        <end position="467"/>
    </location>
</feature>
<keyword evidence="2" id="KW-0472">Membrane</keyword>
<dbReference type="PROSITE" id="PS50076">
    <property type="entry name" value="DNAJ_2"/>
    <property type="match status" value="1"/>
</dbReference>
<dbReference type="SUPFAM" id="SSF46565">
    <property type="entry name" value="Chaperone J-domain"/>
    <property type="match status" value="1"/>
</dbReference>
<keyword evidence="1" id="KW-0175">Coiled coil</keyword>
<protein>
    <recommendedName>
        <fullName evidence="3">J domain-containing protein</fullName>
    </recommendedName>
</protein>
<dbReference type="CDD" id="cd06257">
    <property type="entry name" value="DnaJ"/>
    <property type="match status" value="1"/>
</dbReference>
<keyword evidence="2" id="KW-0812">Transmembrane</keyword>
<dbReference type="InterPro" id="IPR050817">
    <property type="entry name" value="DjlA_DnaK_co-chaperone"/>
</dbReference>
<dbReference type="PANTHER" id="PTHR24074">
    <property type="entry name" value="CO-CHAPERONE PROTEIN DJLA"/>
    <property type="match status" value="1"/>
</dbReference>
<sequence length="528" mass="58216">MLSYGQRFPRFALLPPPPPPQAVLELPILALTAEPAEASARTPHPAPPLPHPPAAGDWIQAPLPTLNDTLTAAPPGLQPAAPSRILSHCDTLSSGPVQANNHHRWPKPPSTFPPPTSPPSVVRCRRRAPGHDVAVPVHSGLVLSPRRESLFPPLGPRRVSHTCVWAPPARAFASHQLLPPSSTRERHTIYYGLTIRAGDPKPAPGSPRHASHRRVIHILVVAAYLAYTIYEADYELLLASDFYADLGLAPGAPDRDVKTRFRRLAALHHPDKAGSTGGDDGTSSTARFIHLKLASDTLLHAARRFAYERFGPDVVAWQKCVTVRDFVSRGVLSGVLPHYAVAAATIYVLGLLGYMDFGKFYRWLILISLCVFEVHAVTRPAFPRFLTLINALVTRLSVRPPYLPFQFIQLARKLTITTYIALSQIGPLLVEHTQQRQRAAQDDERALQQALQRLEVVTNQLNADTERLMDMEIAPFKGDSEAVGNLQGKMREWLVQNTIRADPMVRDALGTSFRKRRIDAPSGARGNR</sequence>
<comment type="caution">
    <text evidence="4">The sequence shown here is derived from an EMBL/GenBank/DDBJ whole genome shotgun (WGS) entry which is preliminary data.</text>
</comment>
<name>A0A2U3EKY1_PURLI</name>
<proteinExistence type="predicted"/>
<feature type="transmembrane region" description="Helical" evidence="2">
    <location>
        <begin position="336"/>
        <end position="354"/>
    </location>
</feature>
<evidence type="ECO:0000259" key="3">
    <source>
        <dbReference type="PROSITE" id="PS50076"/>
    </source>
</evidence>